<feature type="region of interest" description="Disordered" evidence="1">
    <location>
        <begin position="150"/>
        <end position="347"/>
    </location>
</feature>
<name>A0A1B6I6H9_9HEMI</name>
<feature type="region of interest" description="Disordered" evidence="1">
    <location>
        <begin position="77"/>
        <end position="102"/>
    </location>
</feature>
<feature type="compositionally biased region" description="Basic and acidic residues" evidence="1">
    <location>
        <begin position="319"/>
        <end position="347"/>
    </location>
</feature>
<feature type="region of interest" description="Disordered" evidence="1">
    <location>
        <begin position="1"/>
        <end position="54"/>
    </location>
</feature>
<feature type="compositionally biased region" description="Basic and acidic residues" evidence="1">
    <location>
        <begin position="28"/>
        <end position="39"/>
    </location>
</feature>
<feature type="non-terminal residue" evidence="2">
    <location>
        <position position="347"/>
    </location>
</feature>
<feature type="compositionally biased region" description="Basic and acidic residues" evidence="1">
    <location>
        <begin position="269"/>
        <end position="306"/>
    </location>
</feature>
<protein>
    <submittedName>
        <fullName evidence="2">Uncharacterized protein</fullName>
    </submittedName>
</protein>
<feature type="compositionally biased region" description="Basic and acidic residues" evidence="1">
    <location>
        <begin position="11"/>
        <end position="20"/>
    </location>
</feature>
<gene>
    <name evidence="2" type="ORF">g.37518</name>
</gene>
<feature type="non-terminal residue" evidence="2">
    <location>
        <position position="1"/>
    </location>
</feature>
<feature type="compositionally biased region" description="Basic and acidic residues" evidence="1">
    <location>
        <begin position="198"/>
        <end position="243"/>
    </location>
</feature>
<accession>A0A1B6I6H9</accession>
<sequence length="347" mass="39859">HKLLIPSEKSPQLKEEKPSDEQIVENVEEVKEHETDKMYKTPWGPRQSKKKPEVIDSIVDKTDFKAVETNETVLTPWGKKKMSSSSEQKPQELIPETTTDNITQEFLKSSDKTIEKQVVQETDLPWRKQKVSIPVNPEINEEGVLDDLKHKVYKPDSTTPGTSKINLKKSVTEQSEATGEDQPKKQTALPPWRKRKPEKKETIPEKEIPLEKLKDVVPKEEEDKRQRDKATKPDKPEEPEGRTLKMGKGKLPGPEAEPESVKLKKVPKKPGDDKPEDEEKPKKIIKEKPLDSKPEDDVKFKLKPMKDIPSGEEPQPILPDEKPEEKVKDDVTKEEKNKRQRDKPTKP</sequence>
<feature type="compositionally biased region" description="Polar residues" evidence="1">
    <location>
        <begin position="156"/>
        <end position="165"/>
    </location>
</feature>
<dbReference type="AlphaFoldDB" id="A0A1B6I6H9"/>
<organism evidence="2">
    <name type="scientific">Homalodisca liturata</name>
    <dbReference type="NCBI Taxonomy" id="320908"/>
    <lineage>
        <taxon>Eukaryota</taxon>
        <taxon>Metazoa</taxon>
        <taxon>Ecdysozoa</taxon>
        <taxon>Arthropoda</taxon>
        <taxon>Hexapoda</taxon>
        <taxon>Insecta</taxon>
        <taxon>Pterygota</taxon>
        <taxon>Neoptera</taxon>
        <taxon>Paraneoptera</taxon>
        <taxon>Hemiptera</taxon>
        <taxon>Auchenorrhyncha</taxon>
        <taxon>Membracoidea</taxon>
        <taxon>Cicadellidae</taxon>
        <taxon>Cicadellinae</taxon>
        <taxon>Proconiini</taxon>
        <taxon>Homalodisca</taxon>
    </lineage>
</organism>
<evidence type="ECO:0000256" key="1">
    <source>
        <dbReference type="SAM" id="MobiDB-lite"/>
    </source>
</evidence>
<dbReference type="EMBL" id="GECU01025201">
    <property type="protein sequence ID" value="JAS82505.1"/>
    <property type="molecule type" value="Transcribed_RNA"/>
</dbReference>
<proteinExistence type="predicted"/>
<evidence type="ECO:0000313" key="2">
    <source>
        <dbReference type="EMBL" id="JAS82505.1"/>
    </source>
</evidence>
<reference evidence="2" key="1">
    <citation type="submission" date="2015-11" db="EMBL/GenBank/DDBJ databases">
        <title>De novo transcriptome assembly of four potential Pierce s Disease insect vectors from Arizona vineyards.</title>
        <authorList>
            <person name="Tassone E.E."/>
        </authorList>
    </citation>
    <scope>NUCLEOTIDE SEQUENCE</scope>
</reference>